<dbReference type="GO" id="GO:0004984">
    <property type="term" value="F:olfactory receptor activity"/>
    <property type="evidence" value="ECO:0007669"/>
    <property type="project" value="InterPro"/>
</dbReference>
<comment type="caution">
    <text evidence="11">The sequence shown here is derived from an EMBL/GenBank/DDBJ whole genome shotgun (WGS) entry which is preliminary data.</text>
</comment>
<evidence type="ECO:0000313" key="11">
    <source>
        <dbReference type="EMBL" id="CAD1475798.1"/>
    </source>
</evidence>
<evidence type="ECO:0000256" key="3">
    <source>
        <dbReference type="ARBA" id="ARBA00022606"/>
    </source>
</evidence>
<dbReference type="AlphaFoldDB" id="A0A6V7H892"/>
<dbReference type="GO" id="GO:0005549">
    <property type="term" value="F:odorant binding"/>
    <property type="evidence" value="ECO:0007669"/>
    <property type="project" value="InterPro"/>
</dbReference>
<dbReference type="GO" id="GO:0007165">
    <property type="term" value="P:signal transduction"/>
    <property type="evidence" value="ECO:0007669"/>
    <property type="project" value="UniProtKB-KW"/>
</dbReference>
<evidence type="ECO:0000313" key="12">
    <source>
        <dbReference type="Proteomes" id="UP000752696"/>
    </source>
</evidence>
<evidence type="ECO:0000256" key="10">
    <source>
        <dbReference type="SAM" id="Phobius"/>
    </source>
</evidence>
<name>A0A6V7H892_9HYME</name>
<dbReference type="GO" id="GO:0005886">
    <property type="term" value="C:plasma membrane"/>
    <property type="evidence" value="ECO:0007669"/>
    <property type="project" value="UniProtKB-SubCell"/>
</dbReference>
<keyword evidence="8" id="KW-0675">Receptor</keyword>
<dbReference type="PANTHER" id="PTHR21137:SF35">
    <property type="entry name" value="ODORANT RECEPTOR 19A-RELATED"/>
    <property type="match status" value="1"/>
</dbReference>
<sequence>MKSLCEKGNSDERRVFQKYVDEYAIFYTVSAVWFNLCAYVVPIGTLFISDPFPTPAQYPFAVDSEPIRSIVFFQQAFTGLQCASAICLNIFCALLLLFTAARFEILMNEIRSSKDIASFIRCIKQYYDIQRYAKEVTSTAQYTTLITLSICGLESVFTGIILIGRQPLAVKFQFISVCSTVLMGVFMCALPADILMEASENTMRSVYESKWYDQPVKVQKFVLLMMIPQSPAILQVKCVIPAFSLNYYCS</sequence>
<evidence type="ECO:0000256" key="9">
    <source>
        <dbReference type="ARBA" id="ARBA00023224"/>
    </source>
</evidence>
<evidence type="ECO:0000256" key="1">
    <source>
        <dbReference type="ARBA" id="ARBA00004651"/>
    </source>
</evidence>
<dbReference type="EMBL" id="CAJDYZ010008759">
    <property type="protein sequence ID" value="CAD1475798.1"/>
    <property type="molecule type" value="Genomic_DNA"/>
</dbReference>
<dbReference type="Pfam" id="PF02949">
    <property type="entry name" value="7tm_6"/>
    <property type="match status" value="1"/>
</dbReference>
<dbReference type="Proteomes" id="UP000752696">
    <property type="component" value="Unassembled WGS sequence"/>
</dbReference>
<feature type="transmembrane region" description="Helical" evidence="10">
    <location>
        <begin position="23"/>
        <end position="48"/>
    </location>
</feature>
<evidence type="ECO:0000256" key="8">
    <source>
        <dbReference type="ARBA" id="ARBA00023170"/>
    </source>
</evidence>
<keyword evidence="2" id="KW-1003">Cell membrane</keyword>
<feature type="transmembrane region" description="Helical" evidence="10">
    <location>
        <begin position="142"/>
        <end position="162"/>
    </location>
</feature>
<comment type="subcellular location">
    <subcellularLocation>
        <location evidence="1">Cell membrane</location>
        <topology evidence="1">Multi-pass membrane protein</topology>
    </subcellularLocation>
</comment>
<keyword evidence="7 10" id="KW-0472">Membrane</keyword>
<keyword evidence="9" id="KW-0807">Transducer</keyword>
<keyword evidence="4 10" id="KW-0812">Transmembrane</keyword>
<dbReference type="InterPro" id="IPR004117">
    <property type="entry name" value="7tm6_olfct_rcpt"/>
</dbReference>
<keyword evidence="3" id="KW-0716">Sensory transduction</keyword>
<accession>A0A6V7H892</accession>
<evidence type="ECO:0000256" key="5">
    <source>
        <dbReference type="ARBA" id="ARBA00022725"/>
    </source>
</evidence>
<organism evidence="11 12">
    <name type="scientific">Heterotrigona itama</name>
    <dbReference type="NCBI Taxonomy" id="395501"/>
    <lineage>
        <taxon>Eukaryota</taxon>
        <taxon>Metazoa</taxon>
        <taxon>Ecdysozoa</taxon>
        <taxon>Arthropoda</taxon>
        <taxon>Hexapoda</taxon>
        <taxon>Insecta</taxon>
        <taxon>Pterygota</taxon>
        <taxon>Neoptera</taxon>
        <taxon>Endopterygota</taxon>
        <taxon>Hymenoptera</taxon>
        <taxon>Apocrita</taxon>
        <taxon>Aculeata</taxon>
        <taxon>Apoidea</taxon>
        <taxon>Anthophila</taxon>
        <taxon>Apidae</taxon>
        <taxon>Heterotrigona</taxon>
    </lineage>
</organism>
<proteinExistence type="predicted"/>
<evidence type="ECO:0000256" key="2">
    <source>
        <dbReference type="ARBA" id="ARBA00022475"/>
    </source>
</evidence>
<evidence type="ECO:0000256" key="7">
    <source>
        <dbReference type="ARBA" id="ARBA00023136"/>
    </source>
</evidence>
<evidence type="ECO:0000256" key="4">
    <source>
        <dbReference type="ARBA" id="ARBA00022692"/>
    </source>
</evidence>
<evidence type="ECO:0008006" key="13">
    <source>
        <dbReference type="Google" id="ProtNLM"/>
    </source>
</evidence>
<feature type="non-terminal residue" evidence="11">
    <location>
        <position position="250"/>
    </location>
</feature>
<keyword evidence="6 10" id="KW-1133">Transmembrane helix</keyword>
<feature type="transmembrane region" description="Helical" evidence="10">
    <location>
        <begin position="76"/>
        <end position="101"/>
    </location>
</feature>
<gene>
    <name evidence="11" type="ORF">MHI_LOCUS595462</name>
</gene>
<keyword evidence="5" id="KW-0552">Olfaction</keyword>
<protein>
    <recommendedName>
        <fullName evidence="13">Odorant receptor</fullName>
    </recommendedName>
</protein>
<keyword evidence="12" id="KW-1185">Reference proteome</keyword>
<feature type="transmembrane region" description="Helical" evidence="10">
    <location>
        <begin position="174"/>
        <end position="195"/>
    </location>
</feature>
<evidence type="ECO:0000256" key="6">
    <source>
        <dbReference type="ARBA" id="ARBA00022989"/>
    </source>
</evidence>
<reference evidence="11" key="1">
    <citation type="submission" date="2020-07" db="EMBL/GenBank/DDBJ databases">
        <authorList>
            <person name="Nazaruddin N."/>
        </authorList>
    </citation>
    <scope>NUCLEOTIDE SEQUENCE</scope>
</reference>
<dbReference type="PANTHER" id="PTHR21137">
    <property type="entry name" value="ODORANT RECEPTOR"/>
    <property type="match status" value="1"/>
</dbReference>
<dbReference type="OrthoDB" id="8185860at2759"/>